<proteinExistence type="predicted"/>
<dbReference type="GO" id="GO:0007018">
    <property type="term" value="P:microtubule-based movement"/>
    <property type="evidence" value="ECO:0007669"/>
    <property type="project" value="TreeGrafter"/>
</dbReference>
<dbReference type="Gene3D" id="3.30.1140.40">
    <property type="entry name" value="Tctex-1"/>
    <property type="match status" value="1"/>
</dbReference>
<dbReference type="CDD" id="cd21456">
    <property type="entry name" value="DLC-like_SpDlc1-like"/>
    <property type="match status" value="1"/>
</dbReference>
<dbReference type="AlphaFoldDB" id="A0AAE9WBB9"/>
<dbReference type="GO" id="GO:0045505">
    <property type="term" value="F:dynein intermediate chain binding"/>
    <property type="evidence" value="ECO:0007669"/>
    <property type="project" value="TreeGrafter"/>
</dbReference>
<dbReference type="Proteomes" id="UP001212411">
    <property type="component" value="Chromosome 1"/>
</dbReference>
<dbReference type="GO" id="GO:0005737">
    <property type="term" value="C:cytoplasm"/>
    <property type="evidence" value="ECO:0007669"/>
    <property type="project" value="TreeGrafter"/>
</dbReference>
<sequence>MSCPLNSVILEEICTDAAKPVLEATEYDGEKSAEMNQAVIYGVLNALNKKTQSYKWVVSSTLVQKLPDDHPSRGVHAAHAACWNVEKDGMTTIKETGQAVDVILSIMWISI</sequence>
<gene>
    <name evidence="1" type="primary">dlc1</name>
    <name evidence="1" type="ORF">SOMG_02356</name>
</gene>
<evidence type="ECO:0000313" key="2">
    <source>
        <dbReference type="Proteomes" id="UP001212411"/>
    </source>
</evidence>
<evidence type="ECO:0000313" key="1">
    <source>
        <dbReference type="EMBL" id="WBW72306.1"/>
    </source>
</evidence>
<reference evidence="1 2" key="1">
    <citation type="journal article" date="2023" name="G3 (Bethesda)">
        <title>A high-quality reference genome for the fission yeast Schizosaccharomyces osmophilus.</title>
        <authorList>
            <person name="Jia G.S."/>
            <person name="Zhang W.C."/>
            <person name="Liang Y."/>
            <person name="Liu X.H."/>
            <person name="Rhind N."/>
            <person name="Pidoux A."/>
            <person name="Brysch-Herzberg M."/>
            <person name="Du L.L."/>
        </authorList>
    </citation>
    <scope>NUCLEOTIDE SEQUENCE [LARGE SCALE GENOMIC DNA]</scope>
    <source>
        <strain evidence="1 2">CBS 15793</strain>
    </source>
</reference>
<name>A0AAE9WBB9_9SCHI</name>
<dbReference type="InterPro" id="IPR005334">
    <property type="entry name" value="Tctex-1-like"/>
</dbReference>
<dbReference type="GO" id="GO:0005868">
    <property type="term" value="C:cytoplasmic dynein complex"/>
    <property type="evidence" value="ECO:0007669"/>
    <property type="project" value="TreeGrafter"/>
</dbReference>
<dbReference type="EMBL" id="CP115611">
    <property type="protein sequence ID" value="WBW72306.1"/>
    <property type="molecule type" value="Genomic_DNA"/>
</dbReference>
<dbReference type="KEGG" id="som:SOMG_02356"/>
<protein>
    <submittedName>
        <fullName evidence="1">Dynein light chain Dlc1</fullName>
    </submittedName>
</protein>
<dbReference type="PANTHER" id="PTHR21255">
    <property type="entry name" value="T-COMPLEX-ASSOCIATED-TESTIS-EXPRESSED 1/ DYNEIN LIGHT CHAIN"/>
    <property type="match status" value="1"/>
</dbReference>
<keyword evidence="2" id="KW-1185">Reference proteome</keyword>
<dbReference type="Pfam" id="PF03645">
    <property type="entry name" value="Tctex-1"/>
    <property type="match status" value="1"/>
</dbReference>
<dbReference type="InterPro" id="IPR038586">
    <property type="entry name" value="Tctex-1-like_sf"/>
</dbReference>
<dbReference type="GeneID" id="80875837"/>
<dbReference type="RefSeq" id="XP_056036549.1">
    <property type="nucleotide sequence ID" value="XM_056181148.1"/>
</dbReference>
<dbReference type="PANTHER" id="PTHR21255:SF4">
    <property type="entry name" value="DYNEIN LIGHT CHAIN TCTEX-TYPE"/>
    <property type="match status" value="1"/>
</dbReference>
<accession>A0AAE9WBB9</accession>
<organism evidence="1 2">
    <name type="scientific">Schizosaccharomyces osmophilus</name>
    <dbReference type="NCBI Taxonomy" id="2545709"/>
    <lineage>
        <taxon>Eukaryota</taxon>
        <taxon>Fungi</taxon>
        <taxon>Dikarya</taxon>
        <taxon>Ascomycota</taxon>
        <taxon>Taphrinomycotina</taxon>
        <taxon>Schizosaccharomycetes</taxon>
        <taxon>Schizosaccharomycetales</taxon>
        <taxon>Schizosaccharomycetaceae</taxon>
        <taxon>Schizosaccharomyces</taxon>
    </lineage>
</organism>